<evidence type="ECO:0000313" key="3">
    <source>
        <dbReference type="EMBL" id="MCS0609275.1"/>
    </source>
</evidence>
<feature type="signal peptide" evidence="1">
    <location>
        <begin position="1"/>
        <end position="20"/>
    </location>
</feature>
<name>A0ABT2BLD9_9BURK</name>
<keyword evidence="4" id="KW-1185">Reference proteome</keyword>
<dbReference type="NCBIfam" id="NF047558">
    <property type="entry name" value="TPR_END_plus"/>
    <property type="match status" value="1"/>
</dbReference>
<proteinExistence type="predicted"/>
<dbReference type="SUPFAM" id="SSF52096">
    <property type="entry name" value="ClpP/crotonase"/>
    <property type="match status" value="1"/>
</dbReference>
<feature type="chain" id="PRO_5045878310" evidence="1">
    <location>
        <begin position="21"/>
        <end position="543"/>
    </location>
</feature>
<dbReference type="SUPFAM" id="SSF48452">
    <property type="entry name" value="TPR-like"/>
    <property type="match status" value="1"/>
</dbReference>
<dbReference type="Gene3D" id="1.25.40.10">
    <property type="entry name" value="Tetratricopeptide repeat domain"/>
    <property type="match status" value="1"/>
</dbReference>
<reference evidence="3 4" key="1">
    <citation type="submission" date="2022-08" db="EMBL/GenBank/DDBJ databases">
        <title>Reclassification of Massilia species as members of the genera Telluria, Duganella, Pseudoduganella, Mokoshia gen. nov. and Zemynaea gen. nov. using orthogonal and non-orthogonal genome-based approaches.</title>
        <authorList>
            <person name="Bowman J.P."/>
        </authorList>
    </citation>
    <scope>NUCLEOTIDE SEQUENCE [LARGE SCALE GENOMIC DNA]</scope>
    <source>
        <strain evidence="3 4">JCM 31607</strain>
    </source>
</reference>
<gene>
    <name evidence="3" type="ORF">NX773_13980</name>
</gene>
<dbReference type="RefSeq" id="WP_258856933.1">
    <property type="nucleotide sequence ID" value="NZ_JANUGV010000003.1"/>
</dbReference>
<dbReference type="EMBL" id="JANUGV010000003">
    <property type="protein sequence ID" value="MCS0609275.1"/>
    <property type="molecule type" value="Genomic_DNA"/>
</dbReference>
<feature type="domain" description="Tail specific protease" evidence="2">
    <location>
        <begin position="309"/>
        <end position="520"/>
    </location>
</feature>
<dbReference type="InterPro" id="IPR029045">
    <property type="entry name" value="ClpP/crotonase-like_dom_sf"/>
</dbReference>
<dbReference type="SMART" id="SM00245">
    <property type="entry name" value="TSPc"/>
    <property type="match status" value="1"/>
</dbReference>
<accession>A0ABT2BLD9</accession>
<evidence type="ECO:0000259" key="2">
    <source>
        <dbReference type="SMART" id="SM00245"/>
    </source>
</evidence>
<dbReference type="PANTHER" id="PTHR32060">
    <property type="entry name" value="TAIL-SPECIFIC PROTEASE"/>
    <property type="match status" value="1"/>
</dbReference>
<dbReference type="Pfam" id="PF03572">
    <property type="entry name" value="Peptidase_S41"/>
    <property type="match status" value="1"/>
</dbReference>
<sequence>MPRRLILAAALAAAASASLAQTAADLQMQANMAFASRDYERAGTLLEQSFERQPQPAQLYNAACAYALGGQKEQAMRTLQRALANGFFNATLAEKDSDLAALHGDPRWPALLEQMKQKEVLEARLFNSAALRSPYRDDLPEDEKVAGLSKFWSEVKYNFVYTDRLKELDWDKLYLETLPKVRATTSTAEYYRVLIQLGAKLRDGHTGIWGADELLNKDWAKPLLKTRLVEGKVVVDAVFDPDLVARGVARGTEITEVDGEPVKAWAEREIRPYVSASSEHDMNQRVYGYQFLQGPVDVAPRVSFRTAAGKAFDAPVKRVSFQEYGKLAPKIEAFEFRMLPGNVAYVALNSFGNSKAADGFLAAFDQIARSQALIIDVRNNGGGNSGEGYRVLSTLTDKTYVPGKWGTRDYRPTYRAWQMANPDHEELDTPRGPDMAHQYSKPVVVLTSARTYSAAEDFALAFDILQRGQIIGEATGGSTGQPLFFDLPGGGHARICTRSVTYPDGRVWIGKGIAPNVTVAPTVADIRKGRDTVLEAALASLRK</sequence>
<evidence type="ECO:0000256" key="1">
    <source>
        <dbReference type="SAM" id="SignalP"/>
    </source>
</evidence>
<dbReference type="Gene3D" id="3.90.226.10">
    <property type="entry name" value="2-enoyl-CoA Hydratase, Chain A, domain 1"/>
    <property type="match status" value="1"/>
</dbReference>
<dbReference type="InterPro" id="IPR011990">
    <property type="entry name" value="TPR-like_helical_dom_sf"/>
</dbReference>
<evidence type="ECO:0000313" key="4">
    <source>
        <dbReference type="Proteomes" id="UP001205861"/>
    </source>
</evidence>
<protein>
    <submittedName>
        <fullName evidence="3">S41 family peptidase</fullName>
    </submittedName>
</protein>
<comment type="caution">
    <text evidence="3">The sequence shown here is derived from an EMBL/GenBank/DDBJ whole genome shotgun (WGS) entry which is preliminary data.</text>
</comment>
<dbReference type="Gene3D" id="3.30.750.44">
    <property type="match status" value="1"/>
</dbReference>
<keyword evidence="1" id="KW-0732">Signal</keyword>
<organism evidence="3 4">
    <name type="scientific">Massilia solisilvae</name>
    <dbReference type="NCBI Taxonomy" id="1811225"/>
    <lineage>
        <taxon>Bacteria</taxon>
        <taxon>Pseudomonadati</taxon>
        <taxon>Pseudomonadota</taxon>
        <taxon>Betaproteobacteria</taxon>
        <taxon>Burkholderiales</taxon>
        <taxon>Oxalobacteraceae</taxon>
        <taxon>Telluria group</taxon>
        <taxon>Massilia</taxon>
    </lineage>
</organism>
<dbReference type="Proteomes" id="UP001205861">
    <property type="component" value="Unassembled WGS sequence"/>
</dbReference>
<dbReference type="PANTHER" id="PTHR32060:SF30">
    <property type="entry name" value="CARBOXY-TERMINAL PROCESSING PROTEASE CTPA"/>
    <property type="match status" value="1"/>
</dbReference>
<dbReference type="CDD" id="cd07563">
    <property type="entry name" value="Peptidase_S41_IRBP"/>
    <property type="match status" value="1"/>
</dbReference>
<dbReference type="InterPro" id="IPR005151">
    <property type="entry name" value="Tail-specific_protease"/>
</dbReference>